<dbReference type="PATRIC" id="fig|157838.3.peg.4107"/>
<protein>
    <submittedName>
        <fullName evidence="2">Uncharacterized protein</fullName>
    </submittedName>
</protein>
<feature type="transmembrane region" description="Helical" evidence="1">
    <location>
        <begin position="163"/>
        <end position="183"/>
    </location>
</feature>
<dbReference type="OrthoDB" id="2734624at2"/>
<keyword evidence="3" id="KW-1185">Reference proteome</keyword>
<feature type="transmembrane region" description="Helical" evidence="1">
    <location>
        <begin position="91"/>
        <end position="111"/>
    </location>
</feature>
<feature type="transmembrane region" description="Helical" evidence="1">
    <location>
        <begin position="40"/>
        <end position="58"/>
    </location>
</feature>
<gene>
    <name evidence="2" type="ORF">AN964_18485</name>
</gene>
<feature type="transmembrane region" description="Helical" evidence="1">
    <location>
        <begin position="15"/>
        <end position="34"/>
    </location>
</feature>
<dbReference type="AlphaFoldDB" id="A0A0Q3TBR7"/>
<evidence type="ECO:0000313" key="2">
    <source>
        <dbReference type="EMBL" id="KQL51017.1"/>
    </source>
</evidence>
<evidence type="ECO:0000313" key="3">
    <source>
        <dbReference type="Proteomes" id="UP000051888"/>
    </source>
</evidence>
<feature type="transmembrane region" description="Helical" evidence="1">
    <location>
        <begin position="132"/>
        <end position="151"/>
    </location>
</feature>
<name>A0A0Q3TBR7_9BACI</name>
<reference evidence="2 3" key="1">
    <citation type="submission" date="2015-09" db="EMBL/GenBank/DDBJ databases">
        <title>Genome sequencing project for genomic taxonomy and phylogenomics of Bacillus-like bacteria.</title>
        <authorList>
            <person name="Liu B."/>
            <person name="Wang J."/>
            <person name="Zhu Y."/>
            <person name="Liu G."/>
            <person name="Chen Q."/>
            <person name="Chen Z."/>
            <person name="Lan J."/>
            <person name="Che J."/>
            <person name="Ge C."/>
            <person name="Shi H."/>
            <person name="Pan Z."/>
            <person name="Liu X."/>
        </authorList>
    </citation>
    <scope>NUCLEOTIDE SEQUENCE [LARGE SCALE GENOMIC DNA]</scope>
    <source>
        <strain evidence="2 3">LMG 18435</strain>
    </source>
</reference>
<dbReference type="RefSeq" id="WP_055741314.1">
    <property type="nucleotide sequence ID" value="NZ_JAAIWL010000050.1"/>
</dbReference>
<dbReference type="STRING" id="157838.AN964_18485"/>
<keyword evidence="1" id="KW-0812">Transmembrane</keyword>
<organism evidence="2 3">
    <name type="scientific">Heyndrickxia shackletonii</name>
    <dbReference type="NCBI Taxonomy" id="157838"/>
    <lineage>
        <taxon>Bacteria</taxon>
        <taxon>Bacillati</taxon>
        <taxon>Bacillota</taxon>
        <taxon>Bacilli</taxon>
        <taxon>Bacillales</taxon>
        <taxon>Bacillaceae</taxon>
        <taxon>Heyndrickxia</taxon>
    </lineage>
</organism>
<keyword evidence="1" id="KW-1133">Transmembrane helix</keyword>
<sequence>MAANQQIVSFKKSRIIQSYILLAFFGFIISFVPFEFWSLALFNEILALLAVPLFFLFLRKNRHTSKRYFSLLSFVLMMEMAIFFVEPILRIFYGSILFWFELLVLIFLGILSYRIAENTAQGFLKPGSKFGLIIYAVCGVIIGLGTIVYRVTLAAEIPDAFPIAIILYIFSLMFLFICPIMLIRPERVEDLKKGRYTASRK</sequence>
<proteinExistence type="predicted"/>
<keyword evidence="1" id="KW-0472">Membrane</keyword>
<dbReference type="Proteomes" id="UP000051888">
    <property type="component" value="Unassembled WGS sequence"/>
</dbReference>
<evidence type="ECO:0000256" key="1">
    <source>
        <dbReference type="SAM" id="Phobius"/>
    </source>
</evidence>
<feature type="transmembrane region" description="Helical" evidence="1">
    <location>
        <begin position="68"/>
        <end position="85"/>
    </location>
</feature>
<comment type="caution">
    <text evidence="2">The sequence shown here is derived from an EMBL/GenBank/DDBJ whole genome shotgun (WGS) entry which is preliminary data.</text>
</comment>
<dbReference type="EMBL" id="LJJC01000006">
    <property type="protein sequence ID" value="KQL51017.1"/>
    <property type="molecule type" value="Genomic_DNA"/>
</dbReference>
<accession>A0A0Q3TBR7</accession>